<keyword evidence="3" id="KW-1185">Reference proteome</keyword>
<feature type="compositionally biased region" description="Acidic residues" evidence="1">
    <location>
        <begin position="459"/>
        <end position="471"/>
    </location>
</feature>
<feature type="region of interest" description="Disordered" evidence="1">
    <location>
        <begin position="428"/>
        <end position="482"/>
    </location>
</feature>
<feature type="region of interest" description="Disordered" evidence="1">
    <location>
        <begin position="1"/>
        <end position="75"/>
    </location>
</feature>
<dbReference type="Proteomes" id="UP000614350">
    <property type="component" value="Unassembled WGS sequence"/>
</dbReference>
<feature type="compositionally biased region" description="Basic and acidic residues" evidence="1">
    <location>
        <begin position="578"/>
        <end position="593"/>
    </location>
</feature>
<feature type="compositionally biased region" description="Pro residues" evidence="1">
    <location>
        <begin position="12"/>
        <end position="24"/>
    </location>
</feature>
<gene>
    <name evidence="2" type="ORF">HZH66_008579</name>
</gene>
<evidence type="ECO:0000313" key="3">
    <source>
        <dbReference type="Proteomes" id="UP000614350"/>
    </source>
</evidence>
<name>A0A834JWA6_VESVU</name>
<feature type="region of interest" description="Disordered" evidence="1">
    <location>
        <begin position="1231"/>
        <end position="1294"/>
    </location>
</feature>
<evidence type="ECO:0000313" key="2">
    <source>
        <dbReference type="EMBL" id="KAF7392746.1"/>
    </source>
</evidence>
<proteinExistence type="predicted"/>
<feature type="compositionally biased region" description="Acidic residues" evidence="1">
    <location>
        <begin position="1250"/>
        <end position="1271"/>
    </location>
</feature>
<feature type="compositionally biased region" description="Basic and acidic residues" evidence="1">
    <location>
        <begin position="444"/>
        <end position="458"/>
    </location>
</feature>
<feature type="compositionally biased region" description="Acidic residues" evidence="1">
    <location>
        <begin position="1035"/>
        <end position="1064"/>
    </location>
</feature>
<organism evidence="2 3">
    <name type="scientific">Vespula vulgaris</name>
    <name type="common">Yellow jacket</name>
    <name type="synonym">Wasp</name>
    <dbReference type="NCBI Taxonomy" id="7454"/>
    <lineage>
        <taxon>Eukaryota</taxon>
        <taxon>Metazoa</taxon>
        <taxon>Ecdysozoa</taxon>
        <taxon>Arthropoda</taxon>
        <taxon>Hexapoda</taxon>
        <taxon>Insecta</taxon>
        <taxon>Pterygota</taxon>
        <taxon>Neoptera</taxon>
        <taxon>Endopterygota</taxon>
        <taxon>Hymenoptera</taxon>
        <taxon>Apocrita</taxon>
        <taxon>Aculeata</taxon>
        <taxon>Vespoidea</taxon>
        <taxon>Vespidae</taxon>
        <taxon>Vespinae</taxon>
        <taxon>Vespula</taxon>
    </lineage>
</organism>
<accession>A0A834JWA6</accession>
<evidence type="ECO:0000256" key="1">
    <source>
        <dbReference type="SAM" id="MobiDB-lite"/>
    </source>
</evidence>
<comment type="caution">
    <text evidence="2">The sequence shown here is derived from an EMBL/GenBank/DDBJ whole genome shotgun (WGS) entry which is preliminary data.</text>
</comment>
<protein>
    <submittedName>
        <fullName evidence="2">Uncharacterized protein</fullName>
    </submittedName>
</protein>
<sequence>MFLLIVGEKTPSPSPSASPPPPVPPRRRRTKKVINAEITGKEIATTTRRVDRKRLPPPPPPSQLPRKNKVNENVDKSQIKTRIIIHDEPTSKFQTGNVDDTSNDILLKSDNSKDNIIREEIYLCRKKTYGDVPKIEFKLDENRKKELLTLHEEEKVVSKKVFNKKDDEVLRPNKSNSNSSSSSGSGSSSNSDSKIDESTEKELLTVLERPKKKLSTLDDRKDDDDEEKNEKKEEEETMIVRSPRYDQMVKKKEYDKYPSLFFTLDDLHDVIITNDSVQSVSSIVDEKKLKKESTKVENEMESFFVGERKGKDLNDFTKDPSFLRDNRIDEDDDDNDDNEICFRVTPTNFPFEKCLDRWKTSLENENAEFHGVDPGNNFIFDDYIDRSSALNVRRSRRSSLCYDIVQSNEITLEHTATKVRFVIESSNSSMPSKVDGGLWNIDSIRNEEADEKEQKREEEEKEEEEEEEEKEEPQQQQQQTVEDNFERNLPTTDNADIFGEIPFGSLILNNVDRKSIEISPQIDNNTVDIKEHFNEEKKTIEEDRFNNISSSDLSLILEDTLTKEQVVPELKIERNLSEGLSREEEVSNKDNDSNKNNNKYKENEDDDNVNYGIKETNKNIFFLDEKSADESHCNSQKRIDTNERRKIFVTQSVRSFMNDSPIDWEDEESDEVSDNNDELLLYKNQYERKINDEPSKVVTDSTRTQILDELKTNTIPSLSDLSKDPVKKIDDDETIIIDKKDIPGIPSVDVRRNTFLETMLSENNRDEENWNSTSRYCEIVGIHPKNDRLIEVDETSEKNNRDNATCRRKTKGCRNSFDDKNIKDVKSDVLSELLVNFPTIKLRSSTTTMKNNNNNNYYYNYNEVEDLVNFKNVESFVTDETNEVKKNLVDEEDDKNDNDKNGRKIITTNQMAVRRIQAEIMESRQLDNDMMKMSKCHVREKCVIETSDSKSNHKGSKDEGTRVIKDIEDLPKNDDGLTDDERRKDNNTIDRLEIICSNNVDESIGYKRRKNNSIDNCAIVREKIPVLITHRNNNDDNDDDDIDDDNDDDDDDDDNDDNDDDDDDNNRAIKTPVVLSNDQSSGQDTLTIIPGSVRNFVKYYEIRRETTAIEYSKINDRMTLVRSNDESSTVSNRIKNFECEERSMPMKRYDDNVDLKKSKIDKKIDEKRTIDTRSVFNNDISYTMIAKKKIVDPSKEIKGIIVDPSSRSSNVFDETRVERINEVSSKIDRMKSSFEFSEKEQEKFENNQEKEEDEEDENNDDYDEDDDDDGFDLSQPPQRRHLSQEVTNRTDYERNSGINRFASNTENNTCFVFYCTV</sequence>
<feature type="region of interest" description="Disordered" evidence="1">
    <location>
        <begin position="167"/>
        <end position="198"/>
    </location>
</feature>
<reference evidence="2" key="1">
    <citation type="journal article" date="2020" name="G3 (Bethesda)">
        <title>High-Quality Assemblies for Three Invasive Social Wasps from the &lt;i&gt;Vespula&lt;/i&gt; Genus.</title>
        <authorList>
            <person name="Harrop T.W.R."/>
            <person name="Guhlin J."/>
            <person name="McLaughlin G.M."/>
            <person name="Permina E."/>
            <person name="Stockwell P."/>
            <person name="Gilligan J."/>
            <person name="Le Lec M.F."/>
            <person name="Gruber M.A.M."/>
            <person name="Quinn O."/>
            <person name="Lovegrove M."/>
            <person name="Duncan E.J."/>
            <person name="Remnant E.J."/>
            <person name="Van Eeckhoven J."/>
            <person name="Graham B."/>
            <person name="Knapp R.A."/>
            <person name="Langford K.W."/>
            <person name="Kronenberg Z."/>
            <person name="Press M.O."/>
            <person name="Eacker S.M."/>
            <person name="Wilson-Rankin E.E."/>
            <person name="Purcell J."/>
            <person name="Lester P.J."/>
            <person name="Dearden P.K."/>
        </authorList>
    </citation>
    <scope>NUCLEOTIDE SEQUENCE</scope>
    <source>
        <strain evidence="2">Marl-1</strain>
    </source>
</reference>
<dbReference type="EMBL" id="JACSEA010000009">
    <property type="protein sequence ID" value="KAF7392746.1"/>
    <property type="molecule type" value="Genomic_DNA"/>
</dbReference>
<feature type="compositionally biased region" description="Basic and acidic residues" evidence="1">
    <location>
        <begin position="1231"/>
        <end position="1249"/>
    </location>
</feature>
<feature type="region of interest" description="Disordered" evidence="1">
    <location>
        <begin position="946"/>
        <end position="983"/>
    </location>
</feature>
<feature type="region of interest" description="Disordered" evidence="1">
    <location>
        <begin position="214"/>
        <end position="239"/>
    </location>
</feature>
<feature type="region of interest" description="Disordered" evidence="1">
    <location>
        <begin position="1030"/>
        <end position="1082"/>
    </location>
</feature>
<feature type="region of interest" description="Disordered" evidence="1">
    <location>
        <begin position="578"/>
        <end position="611"/>
    </location>
</feature>
<feature type="compositionally biased region" description="Low complexity" evidence="1">
    <location>
        <begin position="175"/>
        <end position="191"/>
    </location>
</feature>